<dbReference type="SUPFAM" id="SSF51905">
    <property type="entry name" value="FAD/NAD(P)-binding domain"/>
    <property type="match status" value="1"/>
</dbReference>
<feature type="active site" description="Proton acceptor" evidence="12">
    <location>
        <position position="441"/>
    </location>
</feature>
<keyword evidence="8 13" id="KW-0520">NAD</keyword>
<keyword evidence="9" id="KW-1015">Disulfide bond</keyword>
<dbReference type="NCBIfam" id="TIGR01350">
    <property type="entry name" value="lipoamide_DH"/>
    <property type="match status" value="1"/>
</dbReference>
<comment type="similarity">
    <text evidence="2 15">Belongs to the class-I pyridine nucleotide-disulfide oxidoreductase family.</text>
</comment>
<evidence type="ECO:0000256" key="3">
    <source>
        <dbReference type="ARBA" id="ARBA00012608"/>
    </source>
</evidence>
<dbReference type="InterPro" id="IPR023753">
    <property type="entry name" value="FAD/NAD-binding_dom"/>
</dbReference>
<dbReference type="InterPro" id="IPR050151">
    <property type="entry name" value="Class-I_Pyr_Nuc-Dis_Oxidored"/>
</dbReference>
<dbReference type="PROSITE" id="PS00076">
    <property type="entry name" value="PYRIDINE_REDOX_1"/>
    <property type="match status" value="1"/>
</dbReference>
<organism evidence="18 19">
    <name type="scientific">Aerophobetes bacterium</name>
    <dbReference type="NCBI Taxonomy" id="2030807"/>
    <lineage>
        <taxon>Bacteria</taxon>
        <taxon>Candidatus Aerophobota</taxon>
    </lineage>
</organism>
<sequence>MARYDLVIIGAGPGGYVAALKAAHMGAKVCLVEREEVGGTCLNRGCIPTKALIASAELLGKIRRSNEFGIMTKGVSFDLPQMMQRKKEIVSRQIQGIRHLLQNNGIELVEGSGKLLSSNLVEISQNGKKLGEVEACRVIVATGSEPAKIPLFPVDGKNVLTSNEALEIEDVPKDLIIVGGGVIGCEFACLFSEMGCEVSIIDILPKLLGTLSNMEGRIRIQLEMILKRRGIKLLLGRKIRRVAAQGGRVSVFTEDGSQLSAEKVLVCIGRHLNSEGIGLEDLGVEMERREILVNKQMETNVVGVYAIGDVTGKMQLAHVASAQGIVAVENCLGNSSFLDYGAVPNCIFTTPEIAYVGLDREGANRAGYEVKVGRFNFALSGKAQIMGEAEGLVMIIAEEKTFRVLGVHILGPHASDLIHEGALAVSQGLTTPDIAQSIHAHPTLSEVLCEAARTVHDKAIHS</sequence>
<feature type="binding site" evidence="13">
    <location>
        <begin position="179"/>
        <end position="186"/>
    </location>
    <ligand>
        <name>NAD(+)</name>
        <dbReference type="ChEBI" id="CHEBI:57540"/>
    </ligand>
</feature>
<dbReference type="PANTHER" id="PTHR22912:SF217">
    <property type="entry name" value="DIHYDROLIPOYL DEHYDROGENASE"/>
    <property type="match status" value="1"/>
</dbReference>
<dbReference type="AlphaFoldDB" id="A0A523T9X1"/>
<comment type="cofactor">
    <cofactor evidence="13 15">
        <name>FAD</name>
        <dbReference type="ChEBI" id="CHEBI:57692"/>
    </cofactor>
    <text evidence="13 15">Binds 1 FAD per subunit.</text>
</comment>
<evidence type="ECO:0000256" key="1">
    <source>
        <dbReference type="ARBA" id="ARBA00004496"/>
    </source>
</evidence>
<evidence type="ECO:0000256" key="2">
    <source>
        <dbReference type="ARBA" id="ARBA00007532"/>
    </source>
</evidence>
<dbReference type="InterPro" id="IPR001100">
    <property type="entry name" value="Pyr_nuc-diS_OxRdtase"/>
</dbReference>
<dbReference type="PRINTS" id="PR00411">
    <property type="entry name" value="PNDRDTASEI"/>
</dbReference>
<comment type="miscellaneous">
    <text evidence="15">The active site is a redox-active disulfide bond.</text>
</comment>
<evidence type="ECO:0000256" key="11">
    <source>
        <dbReference type="ARBA" id="ARBA00049187"/>
    </source>
</evidence>
<dbReference type="GO" id="GO:0005737">
    <property type="term" value="C:cytoplasm"/>
    <property type="evidence" value="ECO:0007669"/>
    <property type="project" value="UniProtKB-SubCell"/>
</dbReference>
<dbReference type="PIRSF" id="PIRSF000350">
    <property type="entry name" value="Mercury_reductase_MerA"/>
    <property type="match status" value="1"/>
</dbReference>
<feature type="binding site" evidence="13">
    <location>
        <position position="269"/>
    </location>
    <ligand>
        <name>NAD(+)</name>
        <dbReference type="ChEBI" id="CHEBI:57540"/>
    </ligand>
</feature>
<dbReference type="Pfam" id="PF02852">
    <property type="entry name" value="Pyr_redox_dim"/>
    <property type="match status" value="1"/>
</dbReference>
<dbReference type="GO" id="GO:0004148">
    <property type="term" value="F:dihydrolipoyl dehydrogenase (NADH) activity"/>
    <property type="evidence" value="ECO:0007669"/>
    <property type="project" value="UniProtKB-EC"/>
</dbReference>
<dbReference type="InterPro" id="IPR012999">
    <property type="entry name" value="Pyr_OxRdtase_I_AS"/>
</dbReference>
<evidence type="ECO:0000256" key="9">
    <source>
        <dbReference type="ARBA" id="ARBA00023157"/>
    </source>
</evidence>
<dbReference type="PANTHER" id="PTHR22912">
    <property type="entry name" value="DISULFIDE OXIDOREDUCTASE"/>
    <property type="match status" value="1"/>
</dbReference>
<keyword evidence="5 15" id="KW-0285">Flavoprotein</keyword>
<feature type="binding site" evidence="13">
    <location>
        <position position="113"/>
    </location>
    <ligand>
        <name>FAD</name>
        <dbReference type="ChEBI" id="CHEBI:57692"/>
    </ligand>
</feature>
<feature type="domain" description="FAD/NAD(P)-binding" evidence="17">
    <location>
        <begin position="4"/>
        <end position="324"/>
    </location>
</feature>
<protein>
    <recommendedName>
        <fullName evidence="3 15">Dihydrolipoyl dehydrogenase</fullName>
        <ecNumber evidence="3 15">1.8.1.4</ecNumber>
    </recommendedName>
</protein>
<evidence type="ECO:0000256" key="13">
    <source>
        <dbReference type="PIRSR" id="PIRSR000350-3"/>
    </source>
</evidence>
<evidence type="ECO:0000256" key="5">
    <source>
        <dbReference type="ARBA" id="ARBA00022630"/>
    </source>
</evidence>
<evidence type="ECO:0000256" key="6">
    <source>
        <dbReference type="ARBA" id="ARBA00022827"/>
    </source>
</evidence>
<evidence type="ECO:0000256" key="7">
    <source>
        <dbReference type="ARBA" id="ARBA00023002"/>
    </source>
</evidence>
<feature type="binding site" evidence="13">
    <location>
        <begin position="142"/>
        <end position="144"/>
    </location>
    <ligand>
        <name>FAD</name>
        <dbReference type="ChEBI" id="CHEBI:57692"/>
    </ligand>
</feature>
<evidence type="ECO:0000313" key="19">
    <source>
        <dbReference type="Proteomes" id="UP000316517"/>
    </source>
</evidence>
<comment type="catalytic activity">
    <reaction evidence="11 15">
        <text>N(6)-[(R)-dihydrolipoyl]-L-lysyl-[protein] + NAD(+) = N(6)-[(R)-lipoyl]-L-lysyl-[protein] + NADH + H(+)</text>
        <dbReference type="Rhea" id="RHEA:15045"/>
        <dbReference type="Rhea" id="RHEA-COMP:10474"/>
        <dbReference type="Rhea" id="RHEA-COMP:10475"/>
        <dbReference type="ChEBI" id="CHEBI:15378"/>
        <dbReference type="ChEBI" id="CHEBI:57540"/>
        <dbReference type="ChEBI" id="CHEBI:57945"/>
        <dbReference type="ChEBI" id="CHEBI:83099"/>
        <dbReference type="ChEBI" id="CHEBI:83100"/>
        <dbReference type="EC" id="1.8.1.4"/>
    </reaction>
</comment>
<dbReference type="EMBL" id="SOJT01000206">
    <property type="protein sequence ID" value="TET27100.1"/>
    <property type="molecule type" value="Genomic_DNA"/>
</dbReference>
<dbReference type="PRINTS" id="PR00368">
    <property type="entry name" value="FADPNR"/>
</dbReference>
<evidence type="ECO:0000256" key="10">
    <source>
        <dbReference type="ARBA" id="ARBA00023284"/>
    </source>
</evidence>
<dbReference type="InterPro" id="IPR016156">
    <property type="entry name" value="FAD/NAD-linked_Rdtase_dimer_sf"/>
</dbReference>
<evidence type="ECO:0000256" key="15">
    <source>
        <dbReference type="RuleBase" id="RU003692"/>
    </source>
</evidence>
<feature type="disulfide bond" description="Redox-active" evidence="14">
    <location>
        <begin position="41"/>
        <end position="46"/>
    </location>
</feature>
<feature type="binding site" evidence="13">
    <location>
        <position position="50"/>
    </location>
    <ligand>
        <name>FAD</name>
        <dbReference type="ChEBI" id="CHEBI:57692"/>
    </ligand>
</feature>
<name>A0A523T9X1_UNCAE</name>
<accession>A0A523T9X1</accession>
<dbReference type="Proteomes" id="UP000316517">
    <property type="component" value="Unassembled WGS sequence"/>
</dbReference>
<dbReference type="SUPFAM" id="SSF55424">
    <property type="entry name" value="FAD/NAD-linked reductases, dimerisation (C-terminal) domain"/>
    <property type="match status" value="1"/>
</dbReference>
<keyword evidence="7 15" id="KW-0560">Oxidoreductase</keyword>
<dbReference type="InterPro" id="IPR036188">
    <property type="entry name" value="FAD/NAD-bd_sf"/>
</dbReference>
<dbReference type="InterPro" id="IPR004099">
    <property type="entry name" value="Pyr_nucl-diS_OxRdtase_dimer"/>
</dbReference>
<evidence type="ECO:0000256" key="12">
    <source>
        <dbReference type="PIRSR" id="PIRSR000350-2"/>
    </source>
</evidence>
<evidence type="ECO:0000259" key="16">
    <source>
        <dbReference type="Pfam" id="PF02852"/>
    </source>
</evidence>
<evidence type="ECO:0000256" key="14">
    <source>
        <dbReference type="PIRSR" id="PIRSR000350-4"/>
    </source>
</evidence>
<evidence type="ECO:0000313" key="18">
    <source>
        <dbReference type="EMBL" id="TET27100.1"/>
    </source>
</evidence>
<proteinExistence type="inferred from homology"/>
<keyword evidence="6 13" id="KW-0274">FAD</keyword>
<dbReference type="GO" id="GO:0050660">
    <property type="term" value="F:flavin adenine dinucleotide binding"/>
    <property type="evidence" value="ECO:0007669"/>
    <property type="project" value="InterPro"/>
</dbReference>
<keyword evidence="13" id="KW-0547">Nucleotide-binding</keyword>
<comment type="caution">
    <text evidence="18">The sequence shown here is derived from an EMBL/GenBank/DDBJ whole genome shotgun (WGS) entry which is preliminary data.</text>
</comment>
<dbReference type="GO" id="GO:0006103">
    <property type="term" value="P:2-oxoglutarate metabolic process"/>
    <property type="evidence" value="ECO:0007669"/>
    <property type="project" value="TreeGrafter"/>
</dbReference>
<evidence type="ECO:0000256" key="4">
    <source>
        <dbReference type="ARBA" id="ARBA00022490"/>
    </source>
</evidence>
<dbReference type="FunFam" id="3.30.390.30:FF:000001">
    <property type="entry name" value="Dihydrolipoyl dehydrogenase"/>
    <property type="match status" value="1"/>
</dbReference>
<evidence type="ECO:0000256" key="8">
    <source>
        <dbReference type="ARBA" id="ARBA00023027"/>
    </source>
</evidence>
<keyword evidence="10 15" id="KW-0676">Redox-active center</keyword>
<gene>
    <name evidence="18" type="primary">lpdA</name>
    <name evidence="18" type="ORF">E3J68_04675</name>
</gene>
<dbReference type="InterPro" id="IPR006258">
    <property type="entry name" value="Lipoamide_DH"/>
</dbReference>
<dbReference type="Gene3D" id="3.50.50.60">
    <property type="entry name" value="FAD/NAD(P)-binding domain"/>
    <property type="match status" value="2"/>
</dbReference>
<comment type="subcellular location">
    <subcellularLocation>
        <location evidence="1">Cytoplasm</location>
    </subcellularLocation>
</comment>
<feature type="domain" description="Pyridine nucleotide-disulphide oxidoreductase dimerisation" evidence="16">
    <location>
        <begin position="343"/>
        <end position="451"/>
    </location>
</feature>
<dbReference type="Gene3D" id="3.30.390.30">
    <property type="match status" value="1"/>
</dbReference>
<feature type="binding site" evidence="13">
    <location>
        <position position="309"/>
    </location>
    <ligand>
        <name>FAD</name>
        <dbReference type="ChEBI" id="CHEBI:57692"/>
    </ligand>
</feature>
<keyword evidence="4" id="KW-0963">Cytoplasm</keyword>
<reference evidence="18 19" key="1">
    <citation type="submission" date="2019-03" db="EMBL/GenBank/DDBJ databases">
        <title>Metabolic potential of uncultured bacteria and archaea associated with petroleum seepage in deep-sea sediments.</title>
        <authorList>
            <person name="Dong X."/>
            <person name="Hubert C."/>
        </authorList>
    </citation>
    <scope>NUCLEOTIDE SEQUENCE [LARGE SCALE GENOMIC DNA]</scope>
    <source>
        <strain evidence="18">E44_bin3</strain>
    </source>
</reference>
<dbReference type="Pfam" id="PF07992">
    <property type="entry name" value="Pyr_redox_2"/>
    <property type="match status" value="1"/>
</dbReference>
<evidence type="ECO:0000259" key="17">
    <source>
        <dbReference type="Pfam" id="PF07992"/>
    </source>
</evidence>
<dbReference type="EC" id="1.8.1.4" evidence="3 15"/>